<evidence type="ECO:0000259" key="2">
    <source>
        <dbReference type="Pfam" id="PF04773"/>
    </source>
</evidence>
<dbReference type="Proteomes" id="UP000002875">
    <property type="component" value="Chromosome"/>
</dbReference>
<dbReference type="PANTHER" id="PTHR30273">
    <property type="entry name" value="PERIPLASMIC SIGNAL SENSOR AND SIGMA FACTOR ACTIVATOR FECR-RELATED"/>
    <property type="match status" value="1"/>
</dbReference>
<evidence type="ECO:0000313" key="5">
    <source>
        <dbReference type="Proteomes" id="UP000002875"/>
    </source>
</evidence>
<dbReference type="PIRSF" id="PIRSF018266">
    <property type="entry name" value="FecR"/>
    <property type="match status" value="1"/>
</dbReference>
<dbReference type="Pfam" id="PF04773">
    <property type="entry name" value="FecR"/>
    <property type="match status" value="1"/>
</dbReference>
<evidence type="ECO:0000256" key="1">
    <source>
        <dbReference type="SAM" id="Phobius"/>
    </source>
</evidence>
<keyword evidence="1" id="KW-1133">Transmembrane helix</keyword>
<keyword evidence="5" id="KW-1185">Reference proteome</keyword>
<dbReference type="Gene3D" id="3.55.50.30">
    <property type="match status" value="1"/>
</dbReference>
<keyword evidence="1" id="KW-0472">Membrane</keyword>
<protein>
    <submittedName>
        <fullName evidence="4">Anti-FecI sigma factor, FecR</fullName>
    </submittedName>
</protein>
<dbReference type="RefSeq" id="WP_015030184.1">
    <property type="nucleotide sequence ID" value="NC_018748.1"/>
</dbReference>
<organism evidence="4 5">
    <name type="scientific">Emticicia oligotrophica (strain DSM 17448 / CIP 109782 / MTCC 6937 / GPTSA100-15)</name>
    <dbReference type="NCBI Taxonomy" id="929562"/>
    <lineage>
        <taxon>Bacteria</taxon>
        <taxon>Pseudomonadati</taxon>
        <taxon>Bacteroidota</taxon>
        <taxon>Cytophagia</taxon>
        <taxon>Cytophagales</taxon>
        <taxon>Leadbetterellaceae</taxon>
        <taxon>Emticicia</taxon>
    </lineage>
</organism>
<gene>
    <name evidence="4" type="ordered locus">Emtol_3361</name>
</gene>
<feature type="transmembrane region" description="Helical" evidence="1">
    <location>
        <begin position="95"/>
        <end position="120"/>
    </location>
</feature>
<accession>A0ABN4AQ97</accession>
<dbReference type="Gene3D" id="2.60.120.1440">
    <property type="match status" value="1"/>
</dbReference>
<dbReference type="PANTHER" id="PTHR30273:SF2">
    <property type="entry name" value="PROTEIN FECR"/>
    <property type="match status" value="1"/>
</dbReference>
<evidence type="ECO:0000313" key="4">
    <source>
        <dbReference type="EMBL" id="AFK04490.1"/>
    </source>
</evidence>
<proteinExistence type="predicted"/>
<evidence type="ECO:0000259" key="3">
    <source>
        <dbReference type="Pfam" id="PF16344"/>
    </source>
</evidence>
<name>A0ABN4AQ97_EMTOG</name>
<dbReference type="EMBL" id="CP002961">
    <property type="protein sequence ID" value="AFK04490.1"/>
    <property type="molecule type" value="Genomic_DNA"/>
</dbReference>
<keyword evidence="1" id="KW-0812">Transmembrane</keyword>
<dbReference type="InterPro" id="IPR012373">
    <property type="entry name" value="Ferrdict_sens_TM"/>
</dbReference>
<reference evidence="4 5" key="1">
    <citation type="submission" date="2011-07" db="EMBL/GenBank/DDBJ databases">
        <title>The complete genome of chromosome of Emticicia oligotrophica DSM 17448.</title>
        <authorList>
            <consortium name="US DOE Joint Genome Institute (JGI-PGF)"/>
            <person name="Lucas S."/>
            <person name="Han J."/>
            <person name="Lapidus A."/>
            <person name="Bruce D."/>
            <person name="Goodwin L."/>
            <person name="Pitluck S."/>
            <person name="Peters L."/>
            <person name="Kyrpides N."/>
            <person name="Mavromatis K."/>
            <person name="Ivanova N."/>
            <person name="Ovchinnikova G."/>
            <person name="Teshima H."/>
            <person name="Detter J.C."/>
            <person name="Tapia R."/>
            <person name="Han C."/>
            <person name="Land M."/>
            <person name="Hauser L."/>
            <person name="Markowitz V."/>
            <person name="Cheng J.-F."/>
            <person name="Hugenholtz P."/>
            <person name="Woyke T."/>
            <person name="Wu D."/>
            <person name="Tindall B."/>
            <person name="Pomrenke H."/>
            <person name="Brambilla E."/>
            <person name="Klenk H.-P."/>
            <person name="Eisen J.A."/>
        </authorList>
    </citation>
    <scope>NUCLEOTIDE SEQUENCE [LARGE SCALE GENOMIC DNA]</scope>
    <source>
        <strain evidence="4 5">DSM 17448</strain>
    </source>
</reference>
<dbReference type="InterPro" id="IPR006860">
    <property type="entry name" value="FecR"/>
</dbReference>
<sequence>MTPNQPISENLLGKYLAQETDAQESALVEDWLRKDPKNQKELNDYQFILAQIANSKAENSDEQVVVNVDAAWKKVKAKMEPNPNQKNIKAKQSKLLFFTPVRIAASITLLLAASLAILFMRKKEPDIITLKTQNQTLEQKLPDGSVVFLNSNTQLSYPTDFEGDTREINLSGEAFFNVKRNEQKPFIIHANGTDVKVLGTSFNVKAYTTNVKVSVESGKVEFKHKKQKTLLVKGEEAEFEAAKDTIKKAILTDKNIFAYHTKTFIFENSSLEHVLTVLSENYHKKIVLKNNAIKSCRLTTTFNNESLPNALNVIAETLNLKVIIEGEKYIIDGTGCGTLSNAQ</sequence>
<feature type="domain" description="Protein FecR C-terminal" evidence="3">
    <location>
        <begin position="264"/>
        <end position="331"/>
    </location>
</feature>
<dbReference type="InterPro" id="IPR032508">
    <property type="entry name" value="FecR_C"/>
</dbReference>
<feature type="domain" description="FecR protein" evidence="2">
    <location>
        <begin position="130"/>
        <end position="221"/>
    </location>
</feature>
<dbReference type="Pfam" id="PF16344">
    <property type="entry name" value="FecR_C"/>
    <property type="match status" value="1"/>
</dbReference>